<dbReference type="PANTHER" id="PTHR11142:SF0">
    <property type="entry name" value="TRNA PSEUDOURIDINE SYNTHASE-LIKE 1"/>
    <property type="match status" value="1"/>
</dbReference>
<dbReference type="GO" id="GO:0031119">
    <property type="term" value="P:tRNA pseudouridine synthesis"/>
    <property type="evidence" value="ECO:0007669"/>
    <property type="project" value="TreeGrafter"/>
</dbReference>
<comment type="catalytic activity">
    <reaction evidence="4">
        <text>uridine(38/39/40) in tRNA = pseudouridine(38/39/40) in tRNA</text>
        <dbReference type="Rhea" id="RHEA:22376"/>
        <dbReference type="Rhea" id="RHEA-COMP:10085"/>
        <dbReference type="Rhea" id="RHEA-COMP:10087"/>
        <dbReference type="ChEBI" id="CHEBI:65314"/>
        <dbReference type="ChEBI" id="CHEBI:65315"/>
        <dbReference type="EC" id="5.4.99.12"/>
    </reaction>
</comment>
<protein>
    <recommendedName>
        <fullName evidence="4">tRNA pseudouridine synthase</fullName>
        <ecNumber evidence="4">5.4.99.12</ecNumber>
    </recommendedName>
</protein>
<dbReference type="InterPro" id="IPR020097">
    <property type="entry name" value="PsdUridine_synth_TruA_a/b_dom"/>
</dbReference>
<evidence type="ECO:0000256" key="4">
    <source>
        <dbReference type="RuleBase" id="RU003792"/>
    </source>
</evidence>
<dbReference type="Pfam" id="PF01416">
    <property type="entry name" value="PseudoU_synth_1"/>
    <property type="match status" value="2"/>
</dbReference>
<dbReference type="Gene3D" id="3.30.70.660">
    <property type="entry name" value="Pseudouridine synthase I, catalytic domain, C-terminal subdomain"/>
    <property type="match status" value="1"/>
</dbReference>
<sequence length="345" mass="39114">MGRNAHETECRLKRLHFLALCCLSVIAACRGAMVWHSPCRMSLSGDYTPRAWWKNPTVPMTRFVARLAYDGTHFNGWQFQVKSRTVQLEVERAINSTLAACPDSDLLDKVCIRAVAAGRTDAGVHARGQVIHFDYPAVAAGRFTVQEFETKLNEGLVSDVRLWNVSHAPPPREKNLAVQGDWHAMYNSRSKLYTYRFSTRAVADPLHRNYCCAVPRGEALDLRKLAELTSIFEGKHDYQNFANRLQHKRRMSKRGEEFSTVRHVRSVELVSEAPEEYAIHVLLDGALQRMVRNMVGGLWAVARGDMSEAELRRALDGPLYAKGRSPIRAAPAHGLTLEWVYYDDF</sequence>
<reference evidence="7 8" key="1">
    <citation type="journal article" date="2014" name="Mol. Plant">
        <title>Chromosome Scale Genome Assembly and Transcriptome Profiling of Nannochloropsis gaditana in Nitrogen Depletion.</title>
        <authorList>
            <person name="Corteggiani Carpinelli E."/>
            <person name="Telatin A."/>
            <person name="Vitulo N."/>
            <person name="Forcato C."/>
            <person name="D'Angelo M."/>
            <person name="Schiavon R."/>
            <person name="Vezzi A."/>
            <person name="Giacometti G.M."/>
            <person name="Morosinotto T."/>
            <person name="Valle G."/>
        </authorList>
    </citation>
    <scope>NUCLEOTIDE SEQUENCE [LARGE SCALE GENOMIC DNA]</scope>
    <source>
        <strain evidence="7 8">B-31</strain>
    </source>
</reference>
<keyword evidence="8" id="KW-1185">Reference proteome</keyword>
<keyword evidence="5" id="KW-0732">Signal</keyword>
<dbReference type="InterPro" id="IPR020095">
    <property type="entry name" value="PsdUridine_synth_TruA_C"/>
</dbReference>
<dbReference type="EC" id="5.4.99.12" evidence="4"/>
<feature type="domain" description="Pseudouridine synthase I TruA alpha/beta" evidence="6">
    <location>
        <begin position="68"/>
        <end position="159"/>
    </location>
</feature>
<gene>
    <name evidence="7" type="ORF">Naga_100003g47</name>
</gene>
<feature type="chain" id="PRO_5004901707" description="tRNA pseudouridine synthase" evidence="5">
    <location>
        <begin position="32"/>
        <end position="345"/>
    </location>
</feature>
<dbReference type="PROSITE" id="PS51257">
    <property type="entry name" value="PROKAR_LIPOPROTEIN"/>
    <property type="match status" value="1"/>
</dbReference>
<dbReference type="AlphaFoldDB" id="W7UB56"/>
<evidence type="ECO:0000256" key="2">
    <source>
        <dbReference type="ARBA" id="ARBA00022694"/>
    </source>
</evidence>
<evidence type="ECO:0000256" key="3">
    <source>
        <dbReference type="ARBA" id="ARBA00023235"/>
    </source>
</evidence>
<keyword evidence="2 4" id="KW-0819">tRNA processing</keyword>
<proteinExistence type="inferred from homology"/>
<dbReference type="GO" id="GO:0160147">
    <property type="term" value="F:tRNA pseudouridine(38-40) synthase activity"/>
    <property type="evidence" value="ECO:0007669"/>
    <property type="project" value="UniProtKB-EC"/>
</dbReference>
<organism evidence="7 8">
    <name type="scientific">Nannochloropsis gaditana</name>
    <dbReference type="NCBI Taxonomy" id="72520"/>
    <lineage>
        <taxon>Eukaryota</taxon>
        <taxon>Sar</taxon>
        <taxon>Stramenopiles</taxon>
        <taxon>Ochrophyta</taxon>
        <taxon>Eustigmatophyceae</taxon>
        <taxon>Eustigmatales</taxon>
        <taxon>Monodopsidaceae</taxon>
        <taxon>Nannochloropsis</taxon>
    </lineage>
</organism>
<keyword evidence="3 4" id="KW-0413">Isomerase</keyword>
<dbReference type="Gene3D" id="3.30.70.580">
    <property type="entry name" value="Pseudouridine synthase I, catalytic domain, N-terminal subdomain"/>
    <property type="match status" value="1"/>
</dbReference>
<feature type="domain" description="Pseudouridine synthase I TruA alpha/beta" evidence="6">
    <location>
        <begin position="232"/>
        <end position="343"/>
    </location>
</feature>
<dbReference type="HAMAP" id="MF_00171">
    <property type="entry name" value="TruA"/>
    <property type="match status" value="1"/>
</dbReference>
<evidence type="ECO:0000256" key="5">
    <source>
        <dbReference type="SAM" id="SignalP"/>
    </source>
</evidence>
<dbReference type="EMBL" id="AZIL01000038">
    <property type="protein sequence ID" value="EWM30224.1"/>
    <property type="molecule type" value="Genomic_DNA"/>
</dbReference>
<feature type="signal peptide" evidence="5">
    <location>
        <begin position="1"/>
        <end position="31"/>
    </location>
</feature>
<dbReference type="PANTHER" id="PTHR11142">
    <property type="entry name" value="PSEUDOURIDYLATE SYNTHASE"/>
    <property type="match status" value="1"/>
</dbReference>
<dbReference type="InterPro" id="IPR020103">
    <property type="entry name" value="PsdUridine_synth_cat_dom_sf"/>
</dbReference>
<dbReference type="GO" id="GO:0003723">
    <property type="term" value="F:RNA binding"/>
    <property type="evidence" value="ECO:0007669"/>
    <property type="project" value="InterPro"/>
</dbReference>
<dbReference type="SUPFAM" id="SSF55120">
    <property type="entry name" value="Pseudouridine synthase"/>
    <property type="match status" value="1"/>
</dbReference>
<name>W7UB56_9STRA</name>
<comment type="caution">
    <text evidence="7">The sequence shown here is derived from an EMBL/GenBank/DDBJ whole genome shotgun (WGS) entry which is preliminary data.</text>
</comment>
<dbReference type="OrthoDB" id="271910at2759"/>
<evidence type="ECO:0000259" key="6">
    <source>
        <dbReference type="Pfam" id="PF01416"/>
    </source>
</evidence>
<evidence type="ECO:0000313" key="7">
    <source>
        <dbReference type="EMBL" id="EWM30224.1"/>
    </source>
</evidence>
<evidence type="ECO:0000256" key="1">
    <source>
        <dbReference type="ARBA" id="ARBA00009375"/>
    </source>
</evidence>
<comment type="similarity">
    <text evidence="1 4">Belongs to the tRNA pseudouridine synthase TruA family.</text>
</comment>
<dbReference type="InterPro" id="IPR001406">
    <property type="entry name" value="PsdUridine_synth_TruA"/>
</dbReference>
<dbReference type="Proteomes" id="UP000019335">
    <property type="component" value="Chromosome 1"/>
</dbReference>
<accession>W7UB56</accession>
<dbReference type="InterPro" id="IPR020094">
    <property type="entry name" value="TruA/RsuA/RluB/E/F_N"/>
</dbReference>
<evidence type="ECO:0000313" key="8">
    <source>
        <dbReference type="Proteomes" id="UP000019335"/>
    </source>
</evidence>